<evidence type="ECO:0008006" key="13">
    <source>
        <dbReference type="Google" id="ProtNLM"/>
    </source>
</evidence>
<dbReference type="InterPro" id="IPR010920">
    <property type="entry name" value="LSM_dom_sf"/>
</dbReference>
<dbReference type="PANTHER" id="PTHR30460">
    <property type="entry name" value="MODERATE CONDUCTANCE MECHANOSENSITIVE CHANNEL YBIO"/>
    <property type="match status" value="1"/>
</dbReference>
<reference evidence="11 12" key="1">
    <citation type="submission" date="2019-07" db="EMBL/GenBank/DDBJ databases">
        <title>Whole genome shotgun sequence of Thiobacillus plumbophilus NBRC 107929.</title>
        <authorList>
            <person name="Hosoyama A."/>
            <person name="Uohara A."/>
            <person name="Ohji S."/>
            <person name="Ichikawa N."/>
        </authorList>
    </citation>
    <scope>NUCLEOTIDE SEQUENCE [LARGE SCALE GENOMIC DNA]</scope>
    <source>
        <strain evidence="11 12">NBRC 107929</strain>
    </source>
</reference>
<evidence type="ECO:0000256" key="5">
    <source>
        <dbReference type="ARBA" id="ARBA00022989"/>
    </source>
</evidence>
<dbReference type="Gene3D" id="3.30.70.100">
    <property type="match status" value="1"/>
</dbReference>
<name>A0A512L4Q5_9PROT</name>
<dbReference type="Pfam" id="PF00924">
    <property type="entry name" value="MS_channel_2nd"/>
    <property type="match status" value="1"/>
</dbReference>
<evidence type="ECO:0000256" key="3">
    <source>
        <dbReference type="ARBA" id="ARBA00022475"/>
    </source>
</evidence>
<dbReference type="InterPro" id="IPR049142">
    <property type="entry name" value="MS_channel_1st"/>
</dbReference>
<dbReference type="EMBL" id="BKAD01000005">
    <property type="protein sequence ID" value="GEP29430.1"/>
    <property type="molecule type" value="Genomic_DNA"/>
</dbReference>
<keyword evidence="3" id="KW-1003">Cell membrane</keyword>
<evidence type="ECO:0000313" key="11">
    <source>
        <dbReference type="EMBL" id="GEP29430.1"/>
    </source>
</evidence>
<keyword evidence="4 7" id="KW-0812">Transmembrane</keyword>
<dbReference type="Proteomes" id="UP000321337">
    <property type="component" value="Unassembled WGS sequence"/>
</dbReference>
<accession>A0A512L4Q5</accession>
<dbReference type="Pfam" id="PF21088">
    <property type="entry name" value="MS_channel_1st"/>
    <property type="match status" value="1"/>
</dbReference>
<comment type="similarity">
    <text evidence="2">Belongs to the MscS (TC 1.A.23) family.</text>
</comment>
<evidence type="ECO:0000259" key="8">
    <source>
        <dbReference type="Pfam" id="PF00924"/>
    </source>
</evidence>
<dbReference type="GO" id="GO:0005886">
    <property type="term" value="C:plasma membrane"/>
    <property type="evidence" value="ECO:0007669"/>
    <property type="project" value="UniProtKB-SubCell"/>
</dbReference>
<dbReference type="SUPFAM" id="SSF50182">
    <property type="entry name" value="Sm-like ribonucleoproteins"/>
    <property type="match status" value="1"/>
</dbReference>
<dbReference type="GO" id="GO:0008381">
    <property type="term" value="F:mechanosensitive monoatomic ion channel activity"/>
    <property type="evidence" value="ECO:0007669"/>
    <property type="project" value="InterPro"/>
</dbReference>
<dbReference type="InterPro" id="IPR011014">
    <property type="entry name" value="MscS_channel_TM-2"/>
</dbReference>
<keyword evidence="5 7" id="KW-1133">Transmembrane helix</keyword>
<feature type="transmembrane region" description="Helical" evidence="7">
    <location>
        <begin position="20"/>
        <end position="40"/>
    </location>
</feature>
<evidence type="ECO:0000259" key="10">
    <source>
        <dbReference type="Pfam" id="PF21088"/>
    </source>
</evidence>
<dbReference type="PANTHER" id="PTHR30460:SF0">
    <property type="entry name" value="MODERATE CONDUCTANCE MECHANOSENSITIVE CHANNEL YBIO"/>
    <property type="match status" value="1"/>
</dbReference>
<proteinExistence type="inferred from homology"/>
<evidence type="ECO:0000256" key="1">
    <source>
        <dbReference type="ARBA" id="ARBA00004651"/>
    </source>
</evidence>
<gene>
    <name evidence="11" type="ORF">TPL01_05680</name>
</gene>
<feature type="transmembrane region" description="Helical" evidence="7">
    <location>
        <begin position="74"/>
        <end position="93"/>
    </location>
</feature>
<evidence type="ECO:0000256" key="6">
    <source>
        <dbReference type="ARBA" id="ARBA00023136"/>
    </source>
</evidence>
<feature type="domain" description="Mechanosensitive ion channel MscS C-terminal" evidence="9">
    <location>
        <begin position="190"/>
        <end position="277"/>
    </location>
</feature>
<organism evidence="11 12">
    <name type="scientific">Sulfuriferula plumbiphila</name>
    <dbReference type="NCBI Taxonomy" id="171865"/>
    <lineage>
        <taxon>Bacteria</taxon>
        <taxon>Pseudomonadati</taxon>
        <taxon>Pseudomonadota</taxon>
        <taxon>Betaproteobacteria</taxon>
        <taxon>Nitrosomonadales</taxon>
        <taxon>Sulfuricellaceae</taxon>
        <taxon>Sulfuriferula</taxon>
    </lineage>
</organism>
<dbReference type="Gene3D" id="1.10.287.1260">
    <property type="match status" value="1"/>
</dbReference>
<comment type="caution">
    <text evidence="11">The sequence shown here is derived from an EMBL/GenBank/DDBJ whole genome shotgun (WGS) entry which is preliminary data.</text>
</comment>
<evidence type="ECO:0000313" key="12">
    <source>
        <dbReference type="Proteomes" id="UP000321337"/>
    </source>
</evidence>
<dbReference type="InterPro" id="IPR006685">
    <property type="entry name" value="MscS_channel_2nd"/>
</dbReference>
<dbReference type="SUPFAM" id="SSF82861">
    <property type="entry name" value="Mechanosensitive channel protein MscS (YggB), transmembrane region"/>
    <property type="match status" value="1"/>
</dbReference>
<feature type="transmembrane region" description="Helical" evidence="7">
    <location>
        <begin position="99"/>
        <end position="121"/>
    </location>
</feature>
<dbReference type="InterPro" id="IPR045276">
    <property type="entry name" value="YbiO_bact"/>
</dbReference>
<evidence type="ECO:0000256" key="4">
    <source>
        <dbReference type="ARBA" id="ARBA00022692"/>
    </source>
</evidence>
<feature type="domain" description="Mechanosensitive ion channel MscS" evidence="8">
    <location>
        <begin position="120"/>
        <end position="184"/>
    </location>
</feature>
<dbReference type="InterPro" id="IPR023408">
    <property type="entry name" value="MscS_beta-dom_sf"/>
</dbReference>
<feature type="domain" description="Mechanosensitive ion channel transmembrane helices 2/3" evidence="10">
    <location>
        <begin position="78"/>
        <end position="118"/>
    </location>
</feature>
<evidence type="ECO:0000256" key="7">
    <source>
        <dbReference type="SAM" id="Phobius"/>
    </source>
</evidence>
<dbReference type="SUPFAM" id="SSF82689">
    <property type="entry name" value="Mechanosensitive channel protein MscS (YggB), C-terminal domain"/>
    <property type="match status" value="1"/>
</dbReference>
<keyword evidence="6 7" id="KW-0472">Membrane</keyword>
<dbReference type="AlphaFoldDB" id="A0A512L4Q5"/>
<dbReference type="InterPro" id="IPR011066">
    <property type="entry name" value="MscS_channel_C_sf"/>
</dbReference>
<sequence>MKTMEALINMAGTTDLKELLHLSQSALHILLILVLAWILLRLSTKAIRMLQIYSTRHTDNNPEELKRIATLSRVFRYISSVVIYVVAGMVVLSELGVSIAPILATAGVLGLAVGFAAQSLIKDYFNGIFLLLENQVRQGDVVEAGGKGGLVEEVTLRYIKMRDYDGNVHFIPNGIITTVTNMSRGFAYSVIDVGVAYREDTDAVMNLMLQVGENLRKDETIGPKIMEDMEMAGVDKWDHSAVIIRCRFKVLPLEQWGVRREFLRRLKQVFDQHGIEIPYPHMTIYPGQAKDGSAPSLHIASWNEPTKPDAG</sequence>
<keyword evidence="12" id="KW-1185">Reference proteome</keyword>
<evidence type="ECO:0000256" key="2">
    <source>
        <dbReference type="ARBA" id="ARBA00008017"/>
    </source>
</evidence>
<dbReference type="InterPro" id="IPR049278">
    <property type="entry name" value="MS_channel_C"/>
</dbReference>
<protein>
    <recommendedName>
        <fullName evidence="13">Mechanosensitive ion channel protein MscS</fullName>
    </recommendedName>
</protein>
<evidence type="ECO:0000259" key="9">
    <source>
        <dbReference type="Pfam" id="PF21082"/>
    </source>
</evidence>
<dbReference type="Pfam" id="PF21082">
    <property type="entry name" value="MS_channel_3rd"/>
    <property type="match status" value="1"/>
</dbReference>
<comment type="subcellular location">
    <subcellularLocation>
        <location evidence="1">Cell membrane</location>
        <topology evidence="1">Multi-pass membrane protein</topology>
    </subcellularLocation>
</comment>
<dbReference type="Gene3D" id="2.30.30.60">
    <property type="match status" value="1"/>
</dbReference>